<feature type="chain" id="PRO_5035727374" description="Secreted protein" evidence="1">
    <location>
        <begin position="23"/>
        <end position="96"/>
    </location>
</feature>
<dbReference type="Proteomes" id="UP000822688">
    <property type="component" value="Chromosome 7"/>
</dbReference>
<evidence type="ECO:0000256" key="1">
    <source>
        <dbReference type="SAM" id="SignalP"/>
    </source>
</evidence>
<proteinExistence type="predicted"/>
<comment type="caution">
    <text evidence="2">The sequence shown here is derived from an EMBL/GenBank/DDBJ whole genome shotgun (WGS) entry which is preliminary data.</text>
</comment>
<gene>
    <name evidence="2" type="ORF">KC19_7G185700</name>
</gene>
<protein>
    <recommendedName>
        <fullName evidence="4">Secreted protein</fullName>
    </recommendedName>
</protein>
<evidence type="ECO:0000313" key="2">
    <source>
        <dbReference type="EMBL" id="KAG0568093.1"/>
    </source>
</evidence>
<keyword evidence="3" id="KW-1185">Reference proteome</keyword>
<dbReference type="PROSITE" id="PS51257">
    <property type="entry name" value="PROKAR_LIPOPROTEIN"/>
    <property type="match status" value="1"/>
</dbReference>
<accession>A0A8T0H9K5</accession>
<name>A0A8T0H9K5_CERPU</name>
<feature type="signal peptide" evidence="1">
    <location>
        <begin position="1"/>
        <end position="22"/>
    </location>
</feature>
<organism evidence="2 3">
    <name type="scientific">Ceratodon purpureus</name>
    <name type="common">Fire moss</name>
    <name type="synonym">Dicranum purpureum</name>
    <dbReference type="NCBI Taxonomy" id="3225"/>
    <lineage>
        <taxon>Eukaryota</taxon>
        <taxon>Viridiplantae</taxon>
        <taxon>Streptophyta</taxon>
        <taxon>Embryophyta</taxon>
        <taxon>Bryophyta</taxon>
        <taxon>Bryophytina</taxon>
        <taxon>Bryopsida</taxon>
        <taxon>Dicranidae</taxon>
        <taxon>Pseudoditrichales</taxon>
        <taxon>Ditrichaceae</taxon>
        <taxon>Ceratodon</taxon>
    </lineage>
</organism>
<dbReference type="EMBL" id="CM026428">
    <property type="protein sequence ID" value="KAG0568093.1"/>
    <property type="molecule type" value="Genomic_DNA"/>
</dbReference>
<evidence type="ECO:0008006" key="4">
    <source>
        <dbReference type="Google" id="ProtNLM"/>
    </source>
</evidence>
<keyword evidence="1" id="KW-0732">Signal</keyword>
<sequence>MLARDVCTRMLVLPVFSGLSSCLEHCPAFDADNYLLCLVSMRLVAPVQLFEVFGELIRSWELISFTCQFLTSCLVLALAVENLRRSAGRIMQVFIL</sequence>
<reference evidence="2" key="1">
    <citation type="submission" date="2020-06" db="EMBL/GenBank/DDBJ databases">
        <title>WGS assembly of Ceratodon purpureus strain R40.</title>
        <authorList>
            <person name="Carey S.B."/>
            <person name="Jenkins J."/>
            <person name="Shu S."/>
            <person name="Lovell J.T."/>
            <person name="Sreedasyam A."/>
            <person name="Maumus F."/>
            <person name="Tiley G.P."/>
            <person name="Fernandez-Pozo N."/>
            <person name="Barry K."/>
            <person name="Chen C."/>
            <person name="Wang M."/>
            <person name="Lipzen A."/>
            <person name="Daum C."/>
            <person name="Saski C.A."/>
            <person name="Payton A.C."/>
            <person name="Mcbreen J.C."/>
            <person name="Conrad R.E."/>
            <person name="Kollar L.M."/>
            <person name="Olsson S."/>
            <person name="Huttunen S."/>
            <person name="Landis J.B."/>
            <person name="Wickett N.J."/>
            <person name="Johnson M.G."/>
            <person name="Rensing S.A."/>
            <person name="Grimwood J."/>
            <person name="Schmutz J."/>
            <person name="Mcdaniel S.F."/>
        </authorList>
    </citation>
    <scope>NUCLEOTIDE SEQUENCE</scope>
    <source>
        <strain evidence="2">R40</strain>
    </source>
</reference>
<evidence type="ECO:0000313" key="3">
    <source>
        <dbReference type="Proteomes" id="UP000822688"/>
    </source>
</evidence>
<dbReference type="AlphaFoldDB" id="A0A8T0H9K5"/>